<keyword evidence="2" id="KW-0328">Glycosyltransferase</keyword>
<organism evidence="10 11">
    <name type="scientific">Adhaeribacter aerolatus</name>
    <dbReference type="NCBI Taxonomy" id="670289"/>
    <lineage>
        <taxon>Bacteria</taxon>
        <taxon>Pseudomonadati</taxon>
        <taxon>Bacteroidota</taxon>
        <taxon>Cytophagia</taxon>
        <taxon>Cytophagales</taxon>
        <taxon>Hymenobacteraceae</taxon>
        <taxon>Adhaeribacter</taxon>
    </lineage>
</organism>
<evidence type="ECO:0000256" key="4">
    <source>
        <dbReference type="ARBA" id="ARBA00022692"/>
    </source>
</evidence>
<feature type="transmembrane region" description="Helical" evidence="9">
    <location>
        <begin position="384"/>
        <end position="403"/>
    </location>
</feature>
<keyword evidence="4 9" id="KW-0812">Transmembrane</keyword>
<feature type="transmembrane region" description="Helical" evidence="9">
    <location>
        <begin position="438"/>
        <end position="458"/>
    </location>
</feature>
<dbReference type="GO" id="GO:0071555">
    <property type="term" value="P:cell wall organization"/>
    <property type="evidence" value="ECO:0007669"/>
    <property type="project" value="UniProtKB-KW"/>
</dbReference>
<keyword evidence="3 10" id="KW-0808">Transferase</keyword>
<keyword evidence="7 9" id="KW-0472">Membrane</keyword>
<dbReference type="Pfam" id="PF13641">
    <property type="entry name" value="Glyco_tranf_2_3"/>
    <property type="match status" value="1"/>
</dbReference>
<dbReference type="CDD" id="cd06437">
    <property type="entry name" value="CESA_CaSu_A2"/>
    <property type="match status" value="1"/>
</dbReference>
<proteinExistence type="predicted"/>
<dbReference type="InterPro" id="IPR029044">
    <property type="entry name" value="Nucleotide-diphossugar_trans"/>
</dbReference>
<accession>A0A512B3S4</accession>
<keyword evidence="8" id="KW-0961">Cell wall biogenesis/degradation</keyword>
<protein>
    <submittedName>
        <fullName evidence="10">Glucosyltransferase</fullName>
    </submittedName>
</protein>
<evidence type="ECO:0000256" key="8">
    <source>
        <dbReference type="ARBA" id="ARBA00023316"/>
    </source>
</evidence>
<feature type="transmembrane region" description="Helical" evidence="9">
    <location>
        <begin position="345"/>
        <end position="364"/>
    </location>
</feature>
<feature type="transmembrane region" description="Helical" evidence="9">
    <location>
        <begin position="309"/>
        <end position="333"/>
    </location>
</feature>
<keyword evidence="6" id="KW-0333">Golgi apparatus</keyword>
<dbReference type="Gene3D" id="3.90.550.10">
    <property type="entry name" value="Spore Coat Polysaccharide Biosynthesis Protein SpsA, Chain A"/>
    <property type="match status" value="1"/>
</dbReference>
<evidence type="ECO:0000256" key="5">
    <source>
        <dbReference type="ARBA" id="ARBA00022989"/>
    </source>
</evidence>
<reference evidence="10 11" key="1">
    <citation type="submission" date="2019-07" db="EMBL/GenBank/DDBJ databases">
        <title>Whole genome shotgun sequence of Adhaeribacter aerolatus NBRC 106133.</title>
        <authorList>
            <person name="Hosoyama A."/>
            <person name="Uohara A."/>
            <person name="Ohji S."/>
            <person name="Ichikawa N."/>
        </authorList>
    </citation>
    <scope>NUCLEOTIDE SEQUENCE [LARGE SCALE GENOMIC DNA]</scope>
    <source>
        <strain evidence="10 11">NBRC 106133</strain>
    </source>
</reference>
<keyword evidence="11" id="KW-1185">Reference proteome</keyword>
<feature type="transmembrane region" description="Helical" evidence="9">
    <location>
        <begin position="6"/>
        <end position="34"/>
    </location>
</feature>
<dbReference type="EMBL" id="BJYS01000042">
    <property type="protein sequence ID" value="GEO06619.1"/>
    <property type="molecule type" value="Genomic_DNA"/>
</dbReference>
<evidence type="ECO:0000256" key="6">
    <source>
        <dbReference type="ARBA" id="ARBA00023034"/>
    </source>
</evidence>
<evidence type="ECO:0000256" key="2">
    <source>
        <dbReference type="ARBA" id="ARBA00022676"/>
    </source>
</evidence>
<evidence type="ECO:0000256" key="3">
    <source>
        <dbReference type="ARBA" id="ARBA00022679"/>
    </source>
</evidence>
<evidence type="ECO:0000313" key="10">
    <source>
        <dbReference type="EMBL" id="GEO06619.1"/>
    </source>
</evidence>
<dbReference type="GO" id="GO:0016757">
    <property type="term" value="F:glycosyltransferase activity"/>
    <property type="evidence" value="ECO:0007669"/>
    <property type="project" value="UniProtKB-KW"/>
</dbReference>
<gene>
    <name evidence="10" type="ORF">AAE02nite_42830</name>
</gene>
<comment type="caution">
    <text evidence="10">The sequence shown here is derived from an EMBL/GenBank/DDBJ whole genome shotgun (WGS) entry which is preliminary data.</text>
</comment>
<evidence type="ECO:0000256" key="9">
    <source>
        <dbReference type="SAM" id="Phobius"/>
    </source>
</evidence>
<dbReference type="Proteomes" id="UP000321532">
    <property type="component" value="Unassembled WGS sequence"/>
</dbReference>
<keyword evidence="5 9" id="KW-1133">Transmembrane helix</keyword>
<evidence type="ECO:0000313" key="11">
    <source>
        <dbReference type="Proteomes" id="UP000321532"/>
    </source>
</evidence>
<dbReference type="PANTHER" id="PTHR32044:SF80">
    <property type="entry name" value="XYLOGLUCAN GLYCOSYLTRANSFERASE 2-RELATED"/>
    <property type="match status" value="1"/>
</dbReference>
<evidence type="ECO:0000256" key="7">
    <source>
        <dbReference type="ARBA" id="ARBA00023136"/>
    </source>
</evidence>
<dbReference type="SUPFAM" id="SSF53448">
    <property type="entry name" value="Nucleotide-diphospho-sugar transferases"/>
    <property type="match status" value="1"/>
</dbReference>
<dbReference type="AlphaFoldDB" id="A0A512B3S4"/>
<evidence type="ECO:0000256" key="1">
    <source>
        <dbReference type="ARBA" id="ARBA00004653"/>
    </source>
</evidence>
<sequence>MKSLEILILAVYSLCLTFIFLYSLVQLQLAWLYFRAKNNKVITPAPTLLTNWPAVTVQLPLYNEIYVAERLLDAIMALDYPPEKLQVQVLDDSTDGTTALVANKVDAYQALGRNITHVRRPDRVGYKAGALQYGIATATGEFIAIFDADFLPKPDFLRKTIPAFDAPNIGVVQTRWGHLNQDYSLLTQLQAFGLNAHFTVEQTGRSVGGHFINFNGTAGVWRKTCILDAGGWQPDTLTEDLDLSYRAQLKNWRLRYLENVEAPAELPAAMNAIKSQQFRWTKGAAETARKHLQSILHANLSFGTKVNALFHLLNSSVFVALLVAAILSVPAIFFIRDISVYNPLFSIRGLYVISLVALILFYWLSFRQLDSDRPKGLFSFIPKLFLFLVFSMGLSLHNSIAVVEGFLGKKTPFIRTPKFNIRSAQDRWQHSLYAVKNVSVLSFLEGLLCLYFLFGVYLDFRLQSYGTLPFHVMLSLGFGLVFYYSIKHSQ</sequence>
<comment type="subcellular location">
    <subcellularLocation>
        <location evidence="1">Golgi apparatus membrane</location>
        <topology evidence="1">Multi-pass membrane protein</topology>
    </subcellularLocation>
</comment>
<name>A0A512B3S4_9BACT</name>
<dbReference type="RefSeq" id="WP_146903046.1">
    <property type="nucleotide sequence ID" value="NZ_BJYS01000042.1"/>
</dbReference>
<feature type="transmembrane region" description="Helical" evidence="9">
    <location>
        <begin position="465"/>
        <end position="486"/>
    </location>
</feature>
<dbReference type="FunFam" id="3.90.550.10:FF:000057">
    <property type="entry name" value="Glycosyltransferase-like protein, family 2"/>
    <property type="match status" value="1"/>
</dbReference>
<dbReference type="PANTHER" id="PTHR32044">
    <property type="entry name" value="GLUCOMANNAN 4-BETA-MANNOSYLTRANSFERASE 9"/>
    <property type="match status" value="1"/>
</dbReference>
<dbReference type="OrthoDB" id="9806824at2"/>